<dbReference type="STRING" id="866536.Belba_1056"/>
<keyword evidence="1" id="KW-0812">Transmembrane</keyword>
<dbReference type="Proteomes" id="UP000006050">
    <property type="component" value="Chromosome"/>
</dbReference>
<dbReference type="TCDB" id="1.E.34.4.3">
    <property type="family name" value="the putative actinobacterial holin-x (hol-x) family"/>
</dbReference>
<organism evidence="2 3">
    <name type="scientific">Belliella baltica (strain DSM 15883 / CIP 108006 / LMG 21964 / BA134)</name>
    <dbReference type="NCBI Taxonomy" id="866536"/>
    <lineage>
        <taxon>Bacteria</taxon>
        <taxon>Pseudomonadati</taxon>
        <taxon>Bacteroidota</taxon>
        <taxon>Cytophagia</taxon>
        <taxon>Cytophagales</taxon>
        <taxon>Cyclobacteriaceae</taxon>
        <taxon>Belliella</taxon>
    </lineage>
</organism>
<evidence type="ECO:0008006" key="4">
    <source>
        <dbReference type="Google" id="ProtNLM"/>
    </source>
</evidence>
<protein>
    <recommendedName>
        <fullName evidence="4">Holin-X, holin superfamily III</fullName>
    </recommendedName>
</protein>
<reference evidence="3" key="1">
    <citation type="submission" date="2012-06" db="EMBL/GenBank/DDBJ databases">
        <title>The complete genome of Belliella baltica DSM 15883.</title>
        <authorList>
            <person name="Lucas S."/>
            <person name="Copeland A."/>
            <person name="Lapidus A."/>
            <person name="Goodwin L."/>
            <person name="Pitluck S."/>
            <person name="Peters L."/>
            <person name="Mikhailova N."/>
            <person name="Davenport K."/>
            <person name="Kyrpides N."/>
            <person name="Mavromatis K."/>
            <person name="Pagani I."/>
            <person name="Ivanova N."/>
            <person name="Ovchinnikova G."/>
            <person name="Zeytun A."/>
            <person name="Detter J.C."/>
            <person name="Han C."/>
            <person name="Land M."/>
            <person name="Hauser L."/>
            <person name="Markowitz V."/>
            <person name="Cheng J.-F."/>
            <person name="Hugenholtz P."/>
            <person name="Woyke T."/>
            <person name="Wu D."/>
            <person name="Tindall B."/>
            <person name="Pomrenke H."/>
            <person name="Brambilla E."/>
            <person name="Klenk H.-P."/>
            <person name="Eisen J.A."/>
        </authorList>
    </citation>
    <scope>NUCLEOTIDE SEQUENCE [LARGE SCALE GENOMIC DNA]</scope>
    <source>
        <strain evidence="3">DSM 15883 / CIP 108006 / LMG 21964 / BA134</strain>
    </source>
</reference>
<feature type="transmembrane region" description="Helical" evidence="1">
    <location>
        <begin position="37"/>
        <end position="61"/>
    </location>
</feature>
<evidence type="ECO:0000313" key="2">
    <source>
        <dbReference type="EMBL" id="AFL83695.1"/>
    </source>
</evidence>
<gene>
    <name evidence="2" type="ordered locus">Belba_1056</name>
</gene>
<dbReference type="RefSeq" id="WP_014771701.1">
    <property type="nucleotide sequence ID" value="NC_018010.1"/>
</dbReference>
<keyword evidence="1" id="KW-1133">Transmembrane helix</keyword>
<dbReference type="PATRIC" id="fig|866536.3.peg.1087"/>
<dbReference type="InterPro" id="IPR009937">
    <property type="entry name" value="Phage_holin_3_6"/>
</dbReference>
<keyword evidence="3" id="KW-1185">Reference proteome</keyword>
<dbReference type="KEGG" id="bbd:Belba_1056"/>
<dbReference type="EMBL" id="CP003281">
    <property type="protein sequence ID" value="AFL83695.1"/>
    <property type="molecule type" value="Genomic_DNA"/>
</dbReference>
<evidence type="ECO:0000256" key="1">
    <source>
        <dbReference type="SAM" id="Phobius"/>
    </source>
</evidence>
<dbReference type="OrthoDB" id="826897at2"/>
<dbReference type="HOGENOM" id="CLU_163816_0_0_10"/>
<proteinExistence type="predicted"/>
<evidence type="ECO:0000313" key="3">
    <source>
        <dbReference type="Proteomes" id="UP000006050"/>
    </source>
</evidence>
<keyword evidence="1" id="KW-0472">Membrane</keyword>
<dbReference type="eggNOG" id="ENOG503481M">
    <property type="taxonomic scope" value="Bacteria"/>
</dbReference>
<feature type="transmembrane region" description="Helical" evidence="1">
    <location>
        <begin position="73"/>
        <end position="90"/>
    </location>
</feature>
<dbReference type="Pfam" id="PF07332">
    <property type="entry name" value="Phage_holin_3_6"/>
    <property type="match status" value="1"/>
</dbReference>
<dbReference type="AlphaFoldDB" id="I3Z377"/>
<accession>I3Z377</accession>
<name>I3Z377_BELBD</name>
<sequence>MLNVSEIIQTIKQLIEVRVEIVKSEIQDHFSDMFSRIFILVLMGLASLMILLFASISLAFYLGEILYSPFKGFLYVALLYLLLFVFLYLIRESKSLVDSFKQFFKTFIFRGKK</sequence>